<dbReference type="EMBL" id="JANEYF010001000">
    <property type="protein sequence ID" value="KAJ8966457.1"/>
    <property type="molecule type" value="Genomic_DNA"/>
</dbReference>
<protein>
    <recommendedName>
        <fullName evidence="2">CCHC-type domain-containing protein</fullName>
    </recommendedName>
</protein>
<dbReference type="AlphaFoldDB" id="A0AAV8ZQ87"/>
<accession>A0AAV8ZQ87</accession>
<dbReference type="Proteomes" id="UP001162156">
    <property type="component" value="Unassembled WGS sequence"/>
</dbReference>
<dbReference type="SUPFAM" id="SSF57756">
    <property type="entry name" value="Retrovirus zinc finger-like domains"/>
    <property type="match status" value="1"/>
</dbReference>
<dbReference type="GO" id="GO:0003676">
    <property type="term" value="F:nucleic acid binding"/>
    <property type="evidence" value="ECO:0007669"/>
    <property type="project" value="InterPro"/>
</dbReference>
<comment type="caution">
    <text evidence="3">The sequence shown here is derived from an EMBL/GenBank/DDBJ whole genome shotgun (WGS) entry which is preliminary data.</text>
</comment>
<name>A0AAV8ZQ87_9CUCU</name>
<evidence type="ECO:0000313" key="4">
    <source>
        <dbReference type="Proteomes" id="UP001162156"/>
    </source>
</evidence>
<sequence length="360" mass="41039">MSDSESGDSSVSSRFDKSLPGQGVRRPLSSSDEDNSAGRDLKKLVAQKVKEVLEQRRGLKRKLTPNLDLIPIFDPEKNVLSANNWLNKIEQMGKVHGWDDQMMSYGMQSRLGGIARIWFENLTDYEMTWIKWKEALLKAFPASENYAESLKKMLSYKKLKTETMRHYYYYKHMLVTKCKIVGTDAVSCIIDGIPFELQANANAGNFQTPEQLFIGFLCKLERGNAEMDGASSKVDQQLRSKLCHLCHKPGHLKSQCSKRFFRPEKTTDSVPCSICQRKGHTEQTCWFKNSKRVHTLTRQVNPIYNINVYIYNQLYKGYIDTGSQVNIAKVIIAHNLGIKMQSTDIILKSFGGGAHISSRY</sequence>
<dbReference type="Gene3D" id="4.10.60.10">
    <property type="entry name" value="Zinc finger, CCHC-type"/>
    <property type="match status" value="1"/>
</dbReference>
<feature type="region of interest" description="Disordered" evidence="1">
    <location>
        <begin position="1"/>
        <end position="40"/>
    </location>
</feature>
<dbReference type="InterPro" id="IPR001878">
    <property type="entry name" value="Znf_CCHC"/>
</dbReference>
<dbReference type="InterPro" id="IPR036875">
    <property type="entry name" value="Znf_CCHC_sf"/>
</dbReference>
<organism evidence="3 4">
    <name type="scientific">Rhamnusium bicolor</name>
    <dbReference type="NCBI Taxonomy" id="1586634"/>
    <lineage>
        <taxon>Eukaryota</taxon>
        <taxon>Metazoa</taxon>
        <taxon>Ecdysozoa</taxon>
        <taxon>Arthropoda</taxon>
        <taxon>Hexapoda</taxon>
        <taxon>Insecta</taxon>
        <taxon>Pterygota</taxon>
        <taxon>Neoptera</taxon>
        <taxon>Endopterygota</taxon>
        <taxon>Coleoptera</taxon>
        <taxon>Polyphaga</taxon>
        <taxon>Cucujiformia</taxon>
        <taxon>Chrysomeloidea</taxon>
        <taxon>Cerambycidae</taxon>
        <taxon>Lepturinae</taxon>
        <taxon>Rhagiini</taxon>
        <taxon>Rhamnusium</taxon>
    </lineage>
</organism>
<reference evidence="3" key="1">
    <citation type="journal article" date="2023" name="Insect Mol. Biol.">
        <title>Genome sequencing provides insights into the evolution of gene families encoding plant cell wall-degrading enzymes in longhorned beetles.</title>
        <authorList>
            <person name="Shin N.R."/>
            <person name="Okamura Y."/>
            <person name="Kirsch R."/>
            <person name="Pauchet Y."/>
        </authorList>
    </citation>
    <scope>NUCLEOTIDE SEQUENCE</scope>
    <source>
        <strain evidence="3">RBIC_L_NR</strain>
    </source>
</reference>
<proteinExistence type="predicted"/>
<gene>
    <name evidence="3" type="ORF">NQ314_003517</name>
</gene>
<keyword evidence="4" id="KW-1185">Reference proteome</keyword>
<feature type="domain" description="CCHC-type" evidence="2">
    <location>
        <begin position="242"/>
        <end position="258"/>
    </location>
</feature>
<feature type="domain" description="CCHC-type" evidence="2">
    <location>
        <begin position="271"/>
        <end position="287"/>
    </location>
</feature>
<dbReference type="InterPro" id="IPR021109">
    <property type="entry name" value="Peptidase_aspartic_dom_sf"/>
</dbReference>
<evidence type="ECO:0000256" key="1">
    <source>
        <dbReference type="SAM" id="MobiDB-lite"/>
    </source>
</evidence>
<evidence type="ECO:0000259" key="2">
    <source>
        <dbReference type="SMART" id="SM00343"/>
    </source>
</evidence>
<evidence type="ECO:0000313" key="3">
    <source>
        <dbReference type="EMBL" id="KAJ8966457.1"/>
    </source>
</evidence>
<dbReference type="SUPFAM" id="SSF50630">
    <property type="entry name" value="Acid proteases"/>
    <property type="match status" value="1"/>
</dbReference>
<feature type="compositionally biased region" description="Low complexity" evidence="1">
    <location>
        <begin position="1"/>
        <end position="13"/>
    </location>
</feature>
<dbReference type="GO" id="GO:0008270">
    <property type="term" value="F:zinc ion binding"/>
    <property type="evidence" value="ECO:0007669"/>
    <property type="project" value="InterPro"/>
</dbReference>
<dbReference type="SMART" id="SM00343">
    <property type="entry name" value="ZnF_C2HC"/>
    <property type="match status" value="2"/>
</dbReference>